<dbReference type="SUPFAM" id="SSF53613">
    <property type="entry name" value="Ribokinase-like"/>
    <property type="match status" value="1"/>
</dbReference>
<keyword evidence="4" id="KW-0808">Transferase</keyword>
<dbReference type="EC" id="2.7.1.49" evidence="2"/>
<dbReference type="GO" id="GO:0008902">
    <property type="term" value="F:hydroxymethylpyrimidine kinase activity"/>
    <property type="evidence" value="ECO:0007669"/>
    <property type="project" value="UniProtKB-EC"/>
</dbReference>
<organism evidence="4 5">
    <name type="scientific">Fodinibius salsisoli</name>
    <dbReference type="NCBI Taxonomy" id="2820877"/>
    <lineage>
        <taxon>Bacteria</taxon>
        <taxon>Pseudomonadati</taxon>
        <taxon>Balneolota</taxon>
        <taxon>Balneolia</taxon>
        <taxon>Balneolales</taxon>
        <taxon>Balneolaceae</taxon>
        <taxon>Fodinibius</taxon>
    </lineage>
</organism>
<dbReference type="GO" id="GO:0008972">
    <property type="term" value="F:phosphomethylpyrimidine kinase activity"/>
    <property type="evidence" value="ECO:0007669"/>
    <property type="project" value="UniProtKB-EC"/>
</dbReference>
<dbReference type="InterPro" id="IPR013749">
    <property type="entry name" value="PM/HMP-P_kinase-1"/>
</dbReference>
<feature type="domain" description="Pyridoxamine kinase/Phosphomethylpyrimidine kinase" evidence="3">
    <location>
        <begin position="18"/>
        <end position="271"/>
    </location>
</feature>
<keyword evidence="4" id="KW-0418">Kinase</keyword>
<evidence type="ECO:0000259" key="3">
    <source>
        <dbReference type="Pfam" id="PF08543"/>
    </source>
</evidence>
<name>A0ABT3PLY0_9BACT</name>
<gene>
    <name evidence="4" type="primary">thiD</name>
    <name evidence="4" type="ORF">J6I44_08810</name>
</gene>
<dbReference type="InterPro" id="IPR029056">
    <property type="entry name" value="Ribokinase-like"/>
</dbReference>
<dbReference type="Proteomes" id="UP001207918">
    <property type="component" value="Unassembled WGS sequence"/>
</dbReference>
<accession>A0ABT3PLY0</accession>
<dbReference type="InterPro" id="IPR004399">
    <property type="entry name" value="HMP/HMP-P_kinase_dom"/>
</dbReference>
<sequence length="278" mass="29991">MTRKPKSYHRVLTVAGSDSGGGAGVQADLKTMSALGCYGMSAFAALTAQNTKEVRAIHEVPPTFLAAQIDAVVEDIGVDAVKIGMLFNAELIQAVADRIEEYQLEKVVLDPVMVSQSGHQLIEDEAIEVLQTTLFPLCEVITPNLPEAEKLLDTDIKTEDDIETAARDLLQMGPRAVLLKGGHLLEESESADCLVMALPGDKGIDIHWYRSRRIDTSNTHGTGCTLSSAIASARAKGKSLPEAVQTAKNYITEAIRAGSEYQLGEGSGPLHHFYQTWT</sequence>
<comment type="caution">
    <text evidence="4">The sequence shown here is derived from an EMBL/GenBank/DDBJ whole genome shotgun (WGS) entry which is preliminary data.</text>
</comment>
<dbReference type="NCBIfam" id="TIGR00097">
    <property type="entry name" value="HMP-P_kinase"/>
    <property type="match status" value="1"/>
</dbReference>
<comment type="pathway">
    <text evidence="1">Cofactor biosynthesis; thiamine diphosphate biosynthesis.</text>
</comment>
<evidence type="ECO:0000256" key="2">
    <source>
        <dbReference type="ARBA" id="ARBA00012135"/>
    </source>
</evidence>
<dbReference type="Pfam" id="PF08543">
    <property type="entry name" value="Phos_pyr_kin"/>
    <property type="match status" value="1"/>
</dbReference>
<evidence type="ECO:0000256" key="1">
    <source>
        <dbReference type="ARBA" id="ARBA00004948"/>
    </source>
</evidence>
<keyword evidence="5" id="KW-1185">Reference proteome</keyword>
<reference evidence="4 5" key="1">
    <citation type="submission" date="2021-03" db="EMBL/GenBank/DDBJ databases">
        <title>Aliifodinibius sp. nov., a new bacterium isolated from saline soil.</title>
        <authorList>
            <person name="Galisteo C."/>
            <person name="De La Haba R."/>
            <person name="Sanchez-Porro C."/>
            <person name="Ventosa A."/>
        </authorList>
    </citation>
    <scope>NUCLEOTIDE SEQUENCE [LARGE SCALE GENOMIC DNA]</scope>
    <source>
        <strain evidence="4 5">1BSP15-2V2</strain>
    </source>
</reference>
<dbReference type="PANTHER" id="PTHR20858:SF17">
    <property type="entry name" value="HYDROXYMETHYLPYRIMIDINE_PHOSPHOMETHYLPYRIMIDINE KINASE THI20-RELATED"/>
    <property type="match status" value="1"/>
</dbReference>
<protein>
    <recommendedName>
        <fullName evidence="2">hydroxymethylpyrimidine kinase</fullName>
        <ecNumber evidence="2">2.7.1.49</ecNumber>
    </recommendedName>
</protein>
<dbReference type="RefSeq" id="WP_265765710.1">
    <property type="nucleotide sequence ID" value="NZ_JAGGJA010000005.1"/>
</dbReference>
<proteinExistence type="predicted"/>
<dbReference type="PANTHER" id="PTHR20858">
    <property type="entry name" value="PHOSPHOMETHYLPYRIMIDINE KINASE"/>
    <property type="match status" value="1"/>
</dbReference>
<dbReference type="EMBL" id="JAGGJA010000005">
    <property type="protein sequence ID" value="MCW9706955.1"/>
    <property type="molecule type" value="Genomic_DNA"/>
</dbReference>
<dbReference type="Gene3D" id="3.40.1190.20">
    <property type="match status" value="1"/>
</dbReference>
<dbReference type="CDD" id="cd01169">
    <property type="entry name" value="HMPP_kinase"/>
    <property type="match status" value="1"/>
</dbReference>
<evidence type="ECO:0000313" key="5">
    <source>
        <dbReference type="Proteomes" id="UP001207918"/>
    </source>
</evidence>
<evidence type="ECO:0000313" key="4">
    <source>
        <dbReference type="EMBL" id="MCW9706955.1"/>
    </source>
</evidence>